<dbReference type="InterPro" id="IPR015797">
    <property type="entry name" value="NUDIX_hydrolase-like_dom_sf"/>
</dbReference>
<evidence type="ECO:0000256" key="5">
    <source>
        <dbReference type="RuleBase" id="RU003476"/>
    </source>
</evidence>
<sequence length="254" mass="27806">MSERPAPILTTVSEGTARISWHPGESVDVVRREVAEALGTHQRVEVWVDPDDEHGQRIATWSGMHREGVARGVTVDGSAVDRIVYARLATDNALDSPDGFRSLLNSFLPRKRAISQMLLRDPDDRVLLCQLTYKQDWDLPGGVVEVGESPQRAVAREVEEELGLQVPAGPLLLTDWLPPWGGWDDALCLVFDGGVHEASVLDRVVKQAREIRSVAFCTPAEARERCTDFTARRVEAALAALADGGSAYTESGRG</sequence>
<evidence type="ECO:0000256" key="3">
    <source>
        <dbReference type="ARBA" id="ARBA00022801"/>
    </source>
</evidence>
<keyword evidence="4" id="KW-0460">Magnesium</keyword>
<dbReference type="PRINTS" id="PR00502">
    <property type="entry name" value="NUDIXFAMILY"/>
</dbReference>
<comment type="similarity">
    <text evidence="2 5">Belongs to the Nudix hydrolase family.</text>
</comment>
<gene>
    <name evidence="7" type="ORF">GCM10022215_09810</name>
</gene>
<evidence type="ECO:0000313" key="7">
    <source>
        <dbReference type="EMBL" id="GAA4113006.1"/>
    </source>
</evidence>
<proteinExistence type="inferred from homology"/>
<keyword evidence="3 5" id="KW-0378">Hydrolase</keyword>
<dbReference type="InterPro" id="IPR020084">
    <property type="entry name" value="NUDIX_hydrolase_CS"/>
</dbReference>
<dbReference type="Proteomes" id="UP001501495">
    <property type="component" value="Unassembled WGS sequence"/>
</dbReference>
<reference evidence="8" key="1">
    <citation type="journal article" date="2019" name="Int. J. Syst. Evol. Microbiol.">
        <title>The Global Catalogue of Microorganisms (GCM) 10K type strain sequencing project: providing services to taxonomists for standard genome sequencing and annotation.</title>
        <authorList>
            <consortium name="The Broad Institute Genomics Platform"/>
            <consortium name="The Broad Institute Genome Sequencing Center for Infectious Disease"/>
            <person name="Wu L."/>
            <person name="Ma J."/>
        </authorList>
    </citation>
    <scope>NUCLEOTIDE SEQUENCE [LARGE SCALE GENOMIC DNA]</scope>
    <source>
        <strain evidence="8">JCM 16703</strain>
    </source>
</reference>
<feature type="domain" description="Nudix hydrolase" evidence="6">
    <location>
        <begin position="109"/>
        <end position="239"/>
    </location>
</feature>
<accession>A0ABP7XDV5</accession>
<dbReference type="InterPro" id="IPR020476">
    <property type="entry name" value="Nudix_hydrolase"/>
</dbReference>
<comment type="caution">
    <text evidence="7">The sequence shown here is derived from an EMBL/GenBank/DDBJ whole genome shotgun (WGS) entry which is preliminary data.</text>
</comment>
<organism evidence="7 8">
    <name type="scientific">Nocardioides fonticola</name>
    <dbReference type="NCBI Taxonomy" id="450363"/>
    <lineage>
        <taxon>Bacteria</taxon>
        <taxon>Bacillati</taxon>
        <taxon>Actinomycetota</taxon>
        <taxon>Actinomycetes</taxon>
        <taxon>Propionibacteriales</taxon>
        <taxon>Nocardioidaceae</taxon>
        <taxon>Nocardioides</taxon>
    </lineage>
</organism>
<evidence type="ECO:0000313" key="8">
    <source>
        <dbReference type="Proteomes" id="UP001501495"/>
    </source>
</evidence>
<dbReference type="Pfam" id="PF00293">
    <property type="entry name" value="NUDIX"/>
    <property type="match status" value="1"/>
</dbReference>
<dbReference type="PROSITE" id="PS51462">
    <property type="entry name" value="NUDIX"/>
    <property type="match status" value="1"/>
</dbReference>
<dbReference type="RefSeq" id="WP_344732126.1">
    <property type="nucleotide sequence ID" value="NZ_BAAAZH010000008.1"/>
</dbReference>
<dbReference type="EMBL" id="BAAAZH010000008">
    <property type="protein sequence ID" value="GAA4113006.1"/>
    <property type="molecule type" value="Genomic_DNA"/>
</dbReference>
<protein>
    <recommendedName>
        <fullName evidence="6">Nudix hydrolase domain-containing protein</fullName>
    </recommendedName>
</protein>
<dbReference type="PANTHER" id="PTHR43046">
    <property type="entry name" value="GDP-MANNOSE MANNOSYL HYDROLASE"/>
    <property type="match status" value="1"/>
</dbReference>
<dbReference type="CDD" id="cd18876">
    <property type="entry name" value="NUDIX_Hydrolase"/>
    <property type="match status" value="1"/>
</dbReference>
<evidence type="ECO:0000256" key="2">
    <source>
        <dbReference type="ARBA" id="ARBA00005582"/>
    </source>
</evidence>
<dbReference type="PROSITE" id="PS00893">
    <property type="entry name" value="NUDIX_BOX"/>
    <property type="match status" value="1"/>
</dbReference>
<comment type="cofactor">
    <cofactor evidence="1">
        <name>Mg(2+)</name>
        <dbReference type="ChEBI" id="CHEBI:18420"/>
    </cofactor>
</comment>
<evidence type="ECO:0000259" key="6">
    <source>
        <dbReference type="PROSITE" id="PS51462"/>
    </source>
</evidence>
<evidence type="ECO:0000256" key="1">
    <source>
        <dbReference type="ARBA" id="ARBA00001946"/>
    </source>
</evidence>
<dbReference type="InterPro" id="IPR000086">
    <property type="entry name" value="NUDIX_hydrolase_dom"/>
</dbReference>
<dbReference type="Gene3D" id="3.90.79.10">
    <property type="entry name" value="Nucleoside Triphosphate Pyrophosphohydrolase"/>
    <property type="match status" value="1"/>
</dbReference>
<name>A0ABP7XDV5_9ACTN</name>
<keyword evidence="8" id="KW-1185">Reference proteome</keyword>
<evidence type="ECO:0000256" key="4">
    <source>
        <dbReference type="ARBA" id="ARBA00022842"/>
    </source>
</evidence>
<dbReference type="SUPFAM" id="SSF55811">
    <property type="entry name" value="Nudix"/>
    <property type="match status" value="1"/>
</dbReference>
<dbReference type="PANTHER" id="PTHR43046:SF12">
    <property type="entry name" value="GDP-MANNOSE MANNOSYL HYDROLASE"/>
    <property type="match status" value="1"/>
</dbReference>